<dbReference type="PANTHER" id="PTHR39339:SF1">
    <property type="entry name" value="CHAD DOMAIN-CONTAINING PROTEIN"/>
    <property type="match status" value="1"/>
</dbReference>
<reference evidence="2 3" key="2">
    <citation type="submission" date="2020-07" db="EMBL/GenBank/DDBJ databases">
        <authorList>
            <person name="Yu X."/>
        </authorList>
    </citation>
    <scope>NUCLEOTIDE SEQUENCE [LARGE SCALE GENOMIC DNA]</scope>
    <source>
        <strain evidence="3">24</strain>
    </source>
</reference>
<dbReference type="PROSITE" id="PS51708">
    <property type="entry name" value="CHAD"/>
    <property type="match status" value="1"/>
</dbReference>
<dbReference type="AlphaFoldDB" id="A0A7D6HTI7"/>
<organism evidence="2 3">
    <name type="scientific">Mycobacterium vicinigordonae</name>
    <dbReference type="NCBI Taxonomy" id="1719132"/>
    <lineage>
        <taxon>Bacteria</taxon>
        <taxon>Bacillati</taxon>
        <taxon>Actinomycetota</taxon>
        <taxon>Actinomycetes</taxon>
        <taxon>Mycobacteriales</taxon>
        <taxon>Mycobacteriaceae</taxon>
        <taxon>Mycobacterium</taxon>
    </lineage>
</organism>
<dbReference type="InterPro" id="IPR007899">
    <property type="entry name" value="CHAD_dom"/>
</dbReference>
<name>A0A7D6HTI7_9MYCO</name>
<keyword evidence="3" id="KW-1185">Reference proteome</keyword>
<accession>A0A7D6HTI7</accession>
<evidence type="ECO:0000259" key="1">
    <source>
        <dbReference type="PROSITE" id="PS51708"/>
    </source>
</evidence>
<feature type="domain" description="CHAD" evidence="1">
    <location>
        <begin position="3"/>
        <end position="274"/>
    </location>
</feature>
<evidence type="ECO:0000313" key="3">
    <source>
        <dbReference type="Proteomes" id="UP000510682"/>
    </source>
</evidence>
<dbReference type="Gene3D" id="1.40.20.10">
    <property type="entry name" value="CHAD domain"/>
    <property type="match status" value="1"/>
</dbReference>
<gene>
    <name evidence="2" type="ORF">H0P51_25800</name>
</gene>
<proteinExistence type="predicted"/>
<dbReference type="SMART" id="SM00880">
    <property type="entry name" value="CHAD"/>
    <property type="match status" value="1"/>
</dbReference>
<dbReference type="Pfam" id="PF05235">
    <property type="entry name" value="CHAD"/>
    <property type="match status" value="1"/>
</dbReference>
<dbReference type="RefSeq" id="WP_180915628.1">
    <property type="nucleotide sequence ID" value="NZ_CP059165.1"/>
</dbReference>
<protein>
    <submittedName>
        <fullName evidence="2">CHAD domain-containing protein</fullName>
    </submittedName>
</protein>
<evidence type="ECO:0000313" key="2">
    <source>
        <dbReference type="EMBL" id="QLL07052.1"/>
    </source>
</evidence>
<dbReference type="PANTHER" id="PTHR39339">
    <property type="entry name" value="SLR1444 PROTEIN"/>
    <property type="match status" value="1"/>
</dbReference>
<dbReference type="KEGG" id="mgor:H0P51_25800"/>
<dbReference type="EMBL" id="CP059165">
    <property type="protein sequence ID" value="QLL07052.1"/>
    <property type="molecule type" value="Genomic_DNA"/>
</dbReference>
<reference evidence="3" key="1">
    <citation type="submission" date="2020-07" db="EMBL/GenBank/DDBJ databases">
        <title>Description of Mycobacterium gordonae subsp. intergordonae subsp.nov. and Mycobacterium gordonae subsp. gordonae subsp. nov.</title>
        <authorList>
            <person name="Yu X."/>
        </authorList>
    </citation>
    <scope>NUCLEOTIDE SEQUENCE [LARGE SCALE GENOMIC DNA]</scope>
    <source>
        <strain evidence="3">24</strain>
    </source>
</reference>
<reference evidence="3" key="3">
    <citation type="submission" date="2023-07" db="EMBL/GenBank/DDBJ databases">
        <title>Description of Mycobacterium gordonae subsp. intergordonae subsp.nov. and Mycobacterium gordonae subsp. gordonae subsp. nov.</title>
        <authorList>
            <person name="Huang H."/>
        </authorList>
    </citation>
    <scope>NUCLEOTIDE SEQUENCE [LARGE SCALE GENOMIC DNA]</scope>
    <source>
        <strain evidence="3">24</strain>
    </source>
</reference>
<dbReference type="Proteomes" id="UP000510682">
    <property type="component" value="Chromosome"/>
</dbReference>
<sequence>MPGRAATNALVGYLNTQIDRIVAGEVGLRGGADPIHDTRVAIRRLRSTLRVFRPDLDSSAIGGLDLDLKWFAGLLGEVRDCQVQLRRFDQAVEELPDVLVLGPVKSRIRNDLKAIELPARARVSEEMDSERYLNLMTALLDLRTTPRVVHAITGKRLRKRVERAGRKADRRLTVALYDGSDEMLHRARKAAKRARYAGELCKPVHSGSRRIIKKYKGIQTLLGDHQDAVVACDVLRRMAVTAGTTQGENGFTYGLLHAREQQIALRSRTAVRRL</sequence>
<dbReference type="InterPro" id="IPR038186">
    <property type="entry name" value="CHAD_dom_sf"/>
</dbReference>